<dbReference type="OrthoDB" id="9811720at2"/>
<reference evidence="4 5" key="1">
    <citation type="submission" date="2018-05" db="EMBL/GenBank/DDBJ databases">
        <title>Rhodoferax soyangensis sp.nov., isolated from an oligotrophic freshwater lake.</title>
        <authorList>
            <person name="Park M."/>
        </authorList>
    </citation>
    <scope>NUCLEOTIDE SEQUENCE [LARGE SCALE GENOMIC DNA]</scope>
    <source>
        <strain evidence="4 5">IMCC26218</strain>
    </source>
</reference>
<evidence type="ECO:0000256" key="1">
    <source>
        <dbReference type="ARBA" id="ARBA00023122"/>
    </source>
</evidence>
<dbReference type="Gene3D" id="3.10.580.10">
    <property type="entry name" value="CBS-domain"/>
    <property type="match status" value="1"/>
</dbReference>
<dbReference type="PANTHER" id="PTHR43080:SF26">
    <property type="entry name" value="REGULATORY PROTEIN"/>
    <property type="match status" value="1"/>
</dbReference>
<feature type="domain" description="CBS" evidence="3">
    <location>
        <begin position="173"/>
        <end position="231"/>
    </location>
</feature>
<gene>
    <name evidence="4" type="ORF">DIC66_07015</name>
</gene>
<proteinExistence type="predicted"/>
<dbReference type="PANTHER" id="PTHR43080">
    <property type="entry name" value="CBS DOMAIN-CONTAINING PROTEIN CBSX3, MITOCHONDRIAL"/>
    <property type="match status" value="1"/>
</dbReference>
<keyword evidence="4" id="KW-0808">Transferase</keyword>
<protein>
    <submittedName>
        <fullName evidence="4">Histidine kinase</fullName>
    </submittedName>
</protein>
<dbReference type="InterPro" id="IPR046342">
    <property type="entry name" value="CBS_dom_sf"/>
</dbReference>
<name>A0A3E1RE05_9BURK</name>
<feature type="domain" description="CBS" evidence="3">
    <location>
        <begin position="99"/>
        <end position="159"/>
    </location>
</feature>
<evidence type="ECO:0000256" key="2">
    <source>
        <dbReference type="PROSITE-ProRule" id="PRU00703"/>
    </source>
</evidence>
<dbReference type="GO" id="GO:0016301">
    <property type="term" value="F:kinase activity"/>
    <property type="evidence" value="ECO:0007669"/>
    <property type="project" value="UniProtKB-KW"/>
</dbReference>
<dbReference type="RefSeq" id="WP_117175443.1">
    <property type="nucleotide sequence ID" value="NZ_QFZK01000003.1"/>
</dbReference>
<keyword evidence="5" id="KW-1185">Reference proteome</keyword>
<dbReference type="InterPro" id="IPR051257">
    <property type="entry name" value="Diverse_CBS-Domain"/>
</dbReference>
<dbReference type="PROSITE" id="PS51371">
    <property type="entry name" value="CBS"/>
    <property type="match status" value="2"/>
</dbReference>
<dbReference type="SMART" id="SM00116">
    <property type="entry name" value="CBS"/>
    <property type="match status" value="2"/>
</dbReference>
<comment type="caution">
    <text evidence="4">The sequence shown here is derived from an EMBL/GenBank/DDBJ whole genome shotgun (WGS) entry which is preliminary data.</text>
</comment>
<keyword evidence="1 2" id="KW-0129">CBS domain</keyword>
<accession>A0A3E1RE05</accession>
<dbReference type="Pfam" id="PF00571">
    <property type="entry name" value="CBS"/>
    <property type="match status" value="2"/>
</dbReference>
<evidence type="ECO:0000259" key="3">
    <source>
        <dbReference type="PROSITE" id="PS51371"/>
    </source>
</evidence>
<dbReference type="SUPFAM" id="SSF54631">
    <property type="entry name" value="CBS-domain pair"/>
    <property type="match status" value="1"/>
</dbReference>
<evidence type="ECO:0000313" key="4">
    <source>
        <dbReference type="EMBL" id="RFO97606.1"/>
    </source>
</evidence>
<organism evidence="4 5">
    <name type="scientific">Rhodoferax lacus</name>
    <dbReference type="NCBI Taxonomy" id="2184758"/>
    <lineage>
        <taxon>Bacteria</taxon>
        <taxon>Pseudomonadati</taxon>
        <taxon>Pseudomonadota</taxon>
        <taxon>Betaproteobacteria</taxon>
        <taxon>Burkholderiales</taxon>
        <taxon>Comamonadaceae</taxon>
        <taxon>Rhodoferax</taxon>
    </lineage>
</organism>
<dbReference type="InterPro" id="IPR000644">
    <property type="entry name" value="CBS_dom"/>
</dbReference>
<dbReference type="Proteomes" id="UP000260665">
    <property type="component" value="Unassembled WGS sequence"/>
</dbReference>
<keyword evidence="4" id="KW-0418">Kinase</keyword>
<sequence length="233" mass="24713">MFSVYGKAGRLFRGSMEELRKIGPTAAISRSHRIAGVGREMLDVGLSAMADAVYGTGAGHKQAARSRPDVAHREAMAAYAQTASNQPARHPLTLVRDIMSASAITLQEDATVAQAWDLLAAHQLGQAPVVDASGVLVGLLTRAELMPPDRLPGSGAHALVWQALMMQSVADLMWTPVPSVAPETDIRRLARVLLDTGLPGLPVVDEQGRVTAFVSRTDILGAVVGDPPLDLWT</sequence>
<dbReference type="AlphaFoldDB" id="A0A3E1RE05"/>
<evidence type="ECO:0000313" key="5">
    <source>
        <dbReference type="Proteomes" id="UP000260665"/>
    </source>
</evidence>
<dbReference type="EMBL" id="QFZK01000003">
    <property type="protein sequence ID" value="RFO97606.1"/>
    <property type="molecule type" value="Genomic_DNA"/>
</dbReference>